<feature type="binding site" evidence="15">
    <location>
        <position position="468"/>
    </location>
    <ligand>
        <name>Mg(2+)</name>
        <dbReference type="ChEBI" id="CHEBI:18420"/>
        <note>shared with alpha subunit</note>
    </ligand>
</feature>
<dbReference type="EMBL" id="SDHX01000001">
    <property type="protein sequence ID" value="RXK55491.1"/>
    <property type="molecule type" value="Genomic_DNA"/>
</dbReference>
<feature type="domain" description="FDX-ACB" evidence="18">
    <location>
        <begin position="721"/>
        <end position="820"/>
    </location>
</feature>
<comment type="subunit">
    <text evidence="3 15">Tetramer of two alpha and two beta subunits.</text>
</comment>
<evidence type="ECO:0000313" key="20">
    <source>
        <dbReference type="EMBL" id="RXK55491.1"/>
    </source>
</evidence>
<dbReference type="GO" id="GO:0006432">
    <property type="term" value="P:phenylalanyl-tRNA aminoacylation"/>
    <property type="evidence" value="ECO:0007669"/>
    <property type="project" value="UniProtKB-UniRule"/>
</dbReference>
<keyword evidence="6 15" id="KW-0436">Ligase</keyword>
<evidence type="ECO:0000256" key="7">
    <source>
        <dbReference type="ARBA" id="ARBA00022723"/>
    </source>
</evidence>
<keyword evidence="4 15" id="KW-0963">Cytoplasm</keyword>
<evidence type="ECO:0000256" key="13">
    <source>
        <dbReference type="ARBA" id="ARBA00023146"/>
    </source>
</evidence>
<evidence type="ECO:0000256" key="12">
    <source>
        <dbReference type="ARBA" id="ARBA00022917"/>
    </source>
</evidence>
<name>A0A4Q1C9I3_9BACT</name>
<dbReference type="FunFam" id="2.40.50.140:FF:000045">
    <property type="entry name" value="Phenylalanine--tRNA ligase beta subunit"/>
    <property type="match status" value="1"/>
</dbReference>
<comment type="similarity">
    <text evidence="2 15">Belongs to the phenylalanyl-tRNA synthetase beta subunit family. Type 1 subfamily.</text>
</comment>
<dbReference type="InterPro" id="IPR005121">
    <property type="entry name" value="Fdx_antiC-bd"/>
</dbReference>
<dbReference type="AlphaFoldDB" id="A0A4Q1C9I3"/>
<dbReference type="OrthoDB" id="9805455at2"/>
<dbReference type="PANTHER" id="PTHR10947">
    <property type="entry name" value="PHENYLALANYL-TRNA SYNTHETASE BETA CHAIN AND LEUCINE-RICH REPEAT-CONTAINING PROTEIN 47"/>
    <property type="match status" value="1"/>
</dbReference>
<evidence type="ECO:0000256" key="1">
    <source>
        <dbReference type="ARBA" id="ARBA00004496"/>
    </source>
</evidence>
<evidence type="ECO:0000259" key="19">
    <source>
        <dbReference type="PROSITE" id="PS51483"/>
    </source>
</evidence>
<comment type="subcellular location">
    <subcellularLocation>
        <location evidence="1 15">Cytoplasm</location>
    </subcellularLocation>
</comment>
<dbReference type="PROSITE" id="PS51447">
    <property type="entry name" value="FDX_ACB"/>
    <property type="match status" value="1"/>
</dbReference>
<proteinExistence type="inferred from homology"/>
<dbReference type="InterPro" id="IPR020825">
    <property type="entry name" value="Phe-tRNA_synthase-like_B3/B4"/>
</dbReference>
<evidence type="ECO:0000256" key="3">
    <source>
        <dbReference type="ARBA" id="ARBA00011209"/>
    </source>
</evidence>
<dbReference type="Gene3D" id="3.30.930.10">
    <property type="entry name" value="Bira Bifunctional Protein, Domain 2"/>
    <property type="match status" value="1"/>
</dbReference>
<dbReference type="InterPro" id="IPR045864">
    <property type="entry name" value="aa-tRNA-synth_II/BPL/LPL"/>
</dbReference>
<dbReference type="Gene3D" id="3.30.56.10">
    <property type="match status" value="2"/>
</dbReference>
<dbReference type="InterPro" id="IPR041616">
    <property type="entry name" value="PheRS_beta_core"/>
</dbReference>
<evidence type="ECO:0000259" key="17">
    <source>
        <dbReference type="PROSITE" id="PS50886"/>
    </source>
</evidence>
<evidence type="ECO:0000256" key="6">
    <source>
        <dbReference type="ARBA" id="ARBA00022598"/>
    </source>
</evidence>
<dbReference type="SUPFAM" id="SSF54991">
    <property type="entry name" value="Anticodon-binding domain of PheRS"/>
    <property type="match status" value="1"/>
</dbReference>
<keyword evidence="8 15" id="KW-0547">Nucleotide-binding</keyword>
<keyword evidence="7 15" id="KW-0479">Metal-binding</keyword>
<evidence type="ECO:0000256" key="11">
    <source>
        <dbReference type="ARBA" id="ARBA00022884"/>
    </source>
</evidence>
<reference evidence="20 21" key="1">
    <citation type="submission" date="2019-01" db="EMBL/GenBank/DDBJ databases">
        <title>Lacunisphaera sp. strain TWA-58.</title>
        <authorList>
            <person name="Chen W.-M."/>
        </authorList>
    </citation>
    <scope>NUCLEOTIDE SEQUENCE [LARGE SCALE GENOMIC DNA]</scope>
    <source>
        <strain evidence="20 21">TWA-58</strain>
    </source>
</reference>
<dbReference type="SUPFAM" id="SSF46955">
    <property type="entry name" value="Putative DNA-binding domain"/>
    <property type="match status" value="1"/>
</dbReference>
<comment type="catalytic activity">
    <reaction evidence="14 15">
        <text>tRNA(Phe) + L-phenylalanine + ATP = L-phenylalanyl-tRNA(Phe) + AMP + diphosphate + H(+)</text>
        <dbReference type="Rhea" id="RHEA:19413"/>
        <dbReference type="Rhea" id="RHEA-COMP:9668"/>
        <dbReference type="Rhea" id="RHEA-COMP:9699"/>
        <dbReference type="ChEBI" id="CHEBI:15378"/>
        <dbReference type="ChEBI" id="CHEBI:30616"/>
        <dbReference type="ChEBI" id="CHEBI:33019"/>
        <dbReference type="ChEBI" id="CHEBI:58095"/>
        <dbReference type="ChEBI" id="CHEBI:78442"/>
        <dbReference type="ChEBI" id="CHEBI:78531"/>
        <dbReference type="ChEBI" id="CHEBI:456215"/>
        <dbReference type="EC" id="6.1.1.20"/>
    </reaction>
</comment>
<dbReference type="Pfam" id="PF03484">
    <property type="entry name" value="B5"/>
    <property type="match status" value="1"/>
</dbReference>
<dbReference type="SUPFAM" id="SSF56037">
    <property type="entry name" value="PheT/TilS domain"/>
    <property type="match status" value="1"/>
</dbReference>
<dbReference type="Pfam" id="PF17759">
    <property type="entry name" value="tRNA_synthFbeta"/>
    <property type="match status" value="1"/>
</dbReference>
<evidence type="ECO:0000313" key="21">
    <source>
        <dbReference type="Proteomes" id="UP000290218"/>
    </source>
</evidence>
<dbReference type="InterPro" id="IPR005147">
    <property type="entry name" value="tRNA_synthase_B5-dom"/>
</dbReference>
<dbReference type="InterPro" id="IPR009061">
    <property type="entry name" value="DNA-bd_dom_put_sf"/>
</dbReference>
<dbReference type="PANTHER" id="PTHR10947:SF0">
    <property type="entry name" value="PHENYLALANINE--TRNA LIGASE BETA SUBUNIT"/>
    <property type="match status" value="1"/>
</dbReference>
<dbReference type="GO" id="GO:0000287">
    <property type="term" value="F:magnesium ion binding"/>
    <property type="evidence" value="ECO:0007669"/>
    <property type="project" value="UniProtKB-UniRule"/>
</dbReference>
<keyword evidence="21" id="KW-1185">Reference proteome</keyword>
<dbReference type="Gene3D" id="2.40.50.140">
    <property type="entry name" value="Nucleic acid-binding proteins"/>
    <property type="match status" value="1"/>
</dbReference>
<dbReference type="FunFam" id="3.50.40.10:FF:000001">
    <property type="entry name" value="Phenylalanine--tRNA ligase beta subunit"/>
    <property type="match status" value="1"/>
</dbReference>
<feature type="binding site" evidence="15">
    <location>
        <position position="477"/>
    </location>
    <ligand>
        <name>Mg(2+)</name>
        <dbReference type="ChEBI" id="CHEBI:18420"/>
        <note>shared with alpha subunit</note>
    </ligand>
</feature>
<dbReference type="NCBIfam" id="TIGR00472">
    <property type="entry name" value="pheT_bact"/>
    <property type="match status" value="1"/>
</dbReference>
<dbReference type="InterPro" id="IPR005146">
    <property type="entry name" value="B3/B4_tRNA-bd"/>
</dbReference>
<dbReference type="Pfam" id="PF03483">
    <property type="entry name" value="B3_4"/>
    <property type="match status" value="1"/>
</dbReference>
<evidence type="ECO:0000256" key="10">
    <source>
        <dbReference type="ARBA" id="ARBA00022842"/>
    </source>
</evidence>
<protein>
    <recommendedName>
        <fullName evidence="15">Phenylalanine--tRNA ligase beta subunit</fullName>
        <ecNumber evidence="15">6.1.1.20</ecNumber>
    </recommendedName>
    <alternativeName>
        <fullName evidence="15">Phenylalanyl-tRNA synthetase beta subunit</fullName>
        <shortName evidence="15">PheRS</shortName>
    </alternativeName>
</protein>
<dbReference type="GO" id="GO:0005524">
    <property type="term" value="F:ATP binding"/>
    <property type="evidence" value="ECO:0007669"/>
    <property type="project" value="UniProtKB-UniRule"/>
</dbReference>
<dbReference type="InterPro" id="IPR033714">
    <property type="entry name" value="tRNA_bind_bactPheRS"/>
</dbReference>
<dbReference type="Proteomes" id="UP000290218">
    <property type="component" value="Unassembled WGS sequence"/>
</dbReference>
<dbReference type="InterPro" id="IPR012340">
    <property type="entry name" value="NA-bd_OB-fold"/>
</dbReference>
<evidence type="ECO:0000256" key="4">
    <source>
        <dbReference type="ARBA" id="ARBA00022490"/>
    </source>
</evidence>
<dbReference type="RefSeq" id="WP_129046856.1">
    <property type="nucleotide sequence ID" value="NZ_SDHX01000001.1"/>
</dbReference>
<dbReference type="CDD" id="cd02796">
    <property type="entry name" value="tRNA_bind_bactPheRS"/>
    <property type="match status" value="1"/>
</dbReference>
<dbReference type="InterPro" id="IPR002547">
    <property type="entry name" value="tRNA-bd_dom"/>
</dbReference>
<feature type="domain" description="TRNA-binding" evidence="17">
    <location>
        <begin position="41"/>
        <end position="153"/>
    </location>
</feature>
<evidence type="ECO:0000256" key="5">
    <source>
        <dbReference type="ARBA" id="ARBA00022555"/>
    </source>
</evidence>
<dbReference type="InterPro" id="IPR036690">
    <property type="entry name" value="Fdx_antiC-bd_sf"/>
</dbReference>
<dbReference type="SMART" id="SM00873">
    <property type="entry name" value="B3_4"/>
    <property type="match status" value="1"/>
</dbReference>
<evidence type="ECO:0000256" key="14">
    <source>
        <dbReference type="ARBA" id="ARBA00049255"/>
    </source>
</evidence>
<dbReference type="SMART" id="SM00896">
    <property type="entry name" value="FDX-ACB"/>
    <property type="match status" value="1"/>
</dbReference>
<comment type="cofactor">
    <cofactor evidence="15">
        <name>Mg(2+)</name>
        <dbReference type="ChEBI" id="CHEBI:18420"/>
    </cofactor>
    <text evidence="15">Binds 2 magnesium ions per tetramer.</text>
</comment>
<dbReference type="PROSITE" id="PS51483">
    <property type="entry name" value="B5"/>
    <property type="match status" value="1"/>
</dbReference>
<dbReference type="GO" id="GO:0000049">
    <property type="term" value="F:tRNA binding"/>
    <property type="evidence" value="ECO:0007669"/>
    <property type="project" value="UniProtKB-UniRule"/>
</dbReference>
<feature type="domain" description="B5" evidence="19">
    <location>
        <begin position="409"/>
        <end position="490"/>
    </location>
</feature>
<dbReference type="InterPro" id="IPR045060">
    <property type="entry name" value="Phe-tRNA-ligase_IIc_bsu"/>
</dbReference>
<evidence type="ECO:0000256" key="8">
    <source>
        <dbReference type="ARBA" id="ARBA00022741"/>
    </source>
</evidence>
<keyword evidence="9 15" id="KW-0067">ATP-binding</keyword>
<dbReference type="PROSITE" id="PS50886">
    <property type="entry name" value="TRBD"/>
    <property type="match status" value="1"/>
</dbReference>
<dbReference type="Gene3D" id="3.50.40.10">
    <property type="entry name" value="Phenylalanyl-trna Synthetase, Chain B, domain 3"/>
    <property type="match status" value="1"/>
</dbReference>
<dbReference type="Gene3D" id="3.30.70.380">
    <property type="entry name" value="Ferrodoxin-fold anticodon-binding domain"/>
    <property type="match status" value="1"/>
</dbReference>
<keyword evidence="13 15" id="KW-0030">Aminoacyl-tRNA synthetase</keyword>
<sequence>MKISLNWLKQYVNLDGVSTDELKRAVTFLGFEVEGVASTGLPPLQNVVVGEILTRTKIPNLKKDISLCTVEVGAAHGGVRTIVCGAPNCDAGNRVPVALPGAVLPSGFQIALRKTYGHESQGMMCAPDELGLSGDHAGLLILPAITPIGQPINDAVPGGDTVLDIEITPNRPDALSHIGIARELAAWFCKDVSYPSIKFRGETHGSRPDILADIKVEAPKDCPLYIGIAIAGVKVGPSPAWMQERLKAIGLRPINNLVDVGNYVMLELGQPLHVFDSKKIGGRKIIIRHAHDGEKLVTLDAKERVLNNRMLVIADESRPLVVAGIMGGADAGVDETTTDIVLEAAYFRPQLIRATSKKLGLASDSSYRFERGVDPHSTLEAAQRAVDLLLETAGGTVVGPSFKVGGDVPWQREIVVTPAYINEKLGFEIPADEQRAALEALDLVVTHEEPTEKRGPAWTVAIPSYRADLDRPIDLVEEVLRVYGTEKVPAAPAVGPALVDAEDAPTVVFNRKVTDYLVGQHFHECVNYTLRSAKELKTWVSDTAVQELGLLNPFVEEQSHLRPTLVLGLLESLKLNQSRGNHVSRLCETGRVFMEINGTVHECAGVGFIMAENPKARSWLVRDQPDFYTVKRHMEILAAEAGIDLSAQPLVPVSGAYWGWQEGHAAAAGEMKHGWSARFGLLNLAMVRAAGVEGKVWSGMLAILPENLTADGARRRYRNFSLQPVALRDLALVMDVARQAEEVRTQLLQTARSAAGTAFAVEGVEIFDVYRGSGLPEGKKSVAFALSFRSAERTLTDDEVNAVFAKIQQEIAADGSVTVRA</sequence>
<dbReference type="HAMAP" id="MF_00283">
    <property type="entry name" value="Phe_tRNA_synth_beta1"/>
    <property type="match status" value="1"/>
</dbReference>
<feature type="binding site" evidence="15">
    <location>
        <position position="474"/>
    </location>
    <ligand>
        <name>Mg(2+)</name>
        <dbReference type="ChEBI" id="CHEBI:18420"/>
        <note>shared with alpha subunit</note>
    </ligand>
</feature>
<keyword evidence="11 16" id="KW-0694">RNA-binding</keyword>
<gene>
    <name evidence="15" type="primary">pheT</name>
    <name evidence="20" type="ORF">ESB00_06240</name>
</gene>
<dbReference type="SUPFAM" id="SSF55681">
    <property type="entry name" value="Class II aaRS and biotin synthetases"/>
    <property type="match status" value="1"/>
</dbReference>
<feature type="binding site" evidence="15">
    <location>
        <position position="478"/>
    </location>
    <ligand>
        <name>Mg(2+)</name>
        <dbReference type="ChEBI" id="CHEBI:18420"/>
        <note>shared with alpha subunit</note>
    </ligand>
</feature>
<organism evidence="20 21">
    <name type="scientific">Oleiharenicola lentus</name>
    <dbReference type="NCBI Taxonomy" id="2508720"/>
    <lineage>
        <taxon>Bacteria</taxon>
        <taxon>Pseudomonadati</taxon>
        <taxon>Verrucomicrobiota</taxon>
        <taxon>Opitutia</taxon>
        <taxon>Opitutales</taxon>
        <taxon>Opitutaceae</taxon>
        <taxon>Oleiharenicola</taxon>
    </lineage>
</organism>
<comment type="caution">
    <text evidence="20">The sequence shown here is derived from an EMBL/GenBank/DDBJ whole genome shotgun (WGS) entry which is preliminary data.</text>
</comment>
<dbReference type="GO" id="GO:0004826">
    <property type="term" value="F:phenylalanine-tRNA ligase activity"/>
    <property type="evidence" value="ECO:0007669"/>
    <property type="project" value="UniProtKB-UniRule"/>
</dbReference>
<dbReference type="InterPro" id="IPR004532">
    <property type="entry name" value="Phe-tRNA-ligase_IIc_bsu_bact"/>
</dbReference>
<dbReference type="GO" id="GO:0009328">
    <property type="term" value="C:phenylalanine-tRNA ligase complex"/>
    <property type="evidence" value="ECO:0007669"/>
    <property type="project" value="TreeGrafter"/>
</dbReference>
<dbReference type="Pfam" id="PF01588">
    <property type="entry name" value="tRNA_bind"/>
    <property type="match status" value="1"/>
</dbReference>
<keyword evidence="5 16" id="KW-0820">tRNA-binding</keyword>
<dbReference type="EC" id="6.1.1.20" evidence="15"/>
<evidence type="ECO:0000256" key="15">
    <source>
        <dbReference type="HAMAP-Rule" id="MF_00283"/>
    </source>
</evidence>
<evidence type="ECO:0000259" key="18">
    <source>
        <dbReference type="PROSITE" id="PS51447"/>
    </source>
</evidence>
<keyword evidence="12 15" id="KW-0648">Protein biosynthesis</keyword>
<evidence type="ECO:0000256" key="9">
    <source>
        <dbReference type="ARBA" id="ARBA00022840"/>
    </source>
</evidence>
<dbReference type="SMART" id="SM00874">
    <property type="entry name" value="B5"/>
    <property type="match status" value="1"/>
</dbReference>
<accession>A0A4Q1C9I3</accession>
<dbReference type="Pfam" id="PF03147">
    <property type="entry name" value="FDX-ACB"/>
    <property type="match status" value="1"/>
</dbReference>
<evidence type="ECO:0000256" key="2">
    <source>
        <dbReference type="ARBA" id="ARBA00008653"/>
    </source>
</evidence>
<dbReference type="SUPFAM" id="SSF50249">
    <property type="entry name" value="Nucleic acid-binding proteins"/>
    <property type="match status" value="1"/>
</dbReference>
<evidence type="ECO:0000256" key="16">
    <source>
        <dbReference type="PROSITE-ProRule" id="PRU00209"/>
    </source>
</evidence>
<keyword evidence="10 15" id="KW-0460">Magnesium</keyword>